<organism evidence="2 3">
    <name type="scientific">Arctia plantaginis</name>
    <name type="common">Wood tiger moth</name>
    <name type="synonym">Phalaena plantaginis</name>
    <dbReference type="NCBI Taxonomy" id="874455"/>
    <lineage>
        <taxon>Eukaryota</taxon>
        <taxon>Metazoa</taxon>
        <taxon>Ecdysozoa</taxon>
        <taxon>Arthropoda</taxon>
        <taxon>Hexapoda</taxon>
        <taxon>Insecta</taxon>
        <taxon>Pterygota</taxon>
        <taxon>Neoptera</taxon>
        <taxon>Endopterygota</taxon>
        <taxon>Lepidoptera</taxon>
        <taxon>Glossata</taxon>
        <taxon>Ditrysia</taxon>
        <taxon>Noctuoidea</taxon>
        <taxon>Erebidae</taxon>
        <taxon>Arctiinae</taxon>
        <taxon>Arctia</taxon>
    </lineage>
</organism>
<dbReference type="AlphaFoldDB" id="A0A8S1AWH9"/>
<protein>
    <recommendedName>
        <fullName evidence="1">Sugar phosphate transporter domain-containing protein</fullName>
    </recommendedName>
</protein>
<comment type="caution">
    <text evidence="2">The sequence shown here is derived from an EMBL/GenBank/DDBJ whole genome shotgun (WGS) entry which is preliminary data.</text>
</comment>
<evidence type="ECO:0000259" key="1">
    <source>
        <dbReference type="Pfam" id="PF03151"/>
    </source>
</evidence>
<feature type="domain" description="Sugar phosphate transporter" evidence="1">
    <location>
        <begin position="11"/>
        <end position="71"/>
    </location>
</feature>
<name>A0A8S1AWH9_ARCPL</name>
<gene>
    <name evidence="2" type="ORF">APLA_LOCUS12831</name>
</gene>
<dbReference type="Proteomes" id="UP000494106">
    <property type="component" value="Unassembled WGS sequence"/>
</dbReference>
<dbReference type="EMBL" id="CADEBC010000541">
    <property type="protein sequence ID" value="CAB3250989.1"/>
    <property type="molecule type" value="Genomic_DNA"/>
</dbReference>
<proteinExistence type="predicted"/>
<reference evidence="2 3" key="1">
    <citation type="submission" date="2020-04" db="EMBL/GenBank/DDBJ databases">
        <authorList>
            <person name="Wallbank WR R."/>
            <person name="Pardo Diaz C."/>
            <person name="Kozak K."/>
            <person name="Martin S."/>
            <person name="Jiggins C."/>
            <person name="Moest M."/>
            <person name="Warren A I."/>
            <person name="Byers J.R.P. K."/>
            <person name="Montejo-Kovacevich G."/>
            <person name="Yen C E."/>
        </authorList>
    </citation>
    <scope>NUCLEOTIDE SEQUENCE [LARGE SCALE GENOMIC DNA]</scope>
</reference>
<accession>A0A8S1AWH9</accession>
<sequence length="94" mass="9937">MYNSVFACGPVKATTPLWKPDYVVLFGERQTRGVQLALVVIALGVGVASATELQFDALGLGAALLCRCIAQSTAHILQACHARYRRTSSAPSTG</sequence>
<keyword evidence="3" id="KW-1185">Reference proteome</keyword>
<evidence type="ECO:0000313" key="2">
    <source>
        <dbReference type="EMBL" id="CAB3250989.1"/>
    </source>
</evidence>
<evidence type="ECO:0000313" key="3">
    <source>
        <dbReference type="Proteomes" id="UP000494106"/>
    </source>
</evidence>
<dbReference type="Pfam" id="PF03151">
    <property type="entry name" value="TPT"/>
    <property type="match status" value="1"/>
</dbReference>
<dbReference type="InterPro" id="IPR004853">
    <property type="entry name" value="Sugar_P_trans_dom"/>
</dbReference>